<name>A0A6P4CVX1_ARADU</name>
<sequence length="116" mass="13291">MEANIKLRAKEGDKVEDASAYRRLIGRLMYLTIFRPDITFAVTKLAQFMSDPRVSHHNAVHQILRYLKEAPNQGILLSSNSKFNLSIYIDADWESCLDTRRFTTGYCTFLGDSLIS</sequence>
<dbReference type="SUPFAM" id="SSF56672">
    <property type="entry name" value="DNA/RNA polymerases"/>
    <property type="match status" value="1"/>
</dbReference>
<dbReference type="AlphaFoldDB" id="A0A6P4CVX1"/>
<protein>
    <submittedName>
        <fullName evidence="2">Uncharacterized mitochondrial protein AtMg00810-like</fullName>
    </submittedName>
</protein>
<dbReference type="InterPro" id="IPR043502">
    <property type="entry name" value="DNA/RNA_pol_sf"/>
</dbReference>
<keyword evidence="1" id="KW-1185">Reference proteome</keyword>
<proteinExistence type="predicted"/>
<organism evidence="1 2">
    <name type="scientific">Arachis duranensis</name>
    <name type="common">Wild peanut</name>
    <dbReference type="NCBI Taxonomy" id="130453"/>
    <lineage>
        <taxon>Eukaryota</taxon>
        <taxon>Viridiplantae</taxon>
        <taxon>Streptophyta</taxon>
        <taxon>Embryophyta</taxon>
        <taxon>Tracheophyta</taxon>
        <taxon>Spermatophyta</taxon>
        <taxon>Magnoliopsida</taxon>
        <taxon>eudicotyledons</taxon>
        <taxon>Gunneridae</taxon>
        <taxon>Pentapetalae</taxon>
        <taxon>rosids</taxon>
        <taxon>fabids</taxon>
        <taxon>Fabales</taxon>
        <taxon>Fabaceae</taxon>
        <taxon>Papilionoideae</taxon>
        <taxon>50 kb inversion clade</taxon>
        <taxon>dalbergioids sensu lato</taxon>
        <taxon>Dalbergieae</taxon>
        <taxon>Pterocarpus clade</taxon>
        <taxon>Arachis</taxon>
    </lineage>
</organism>
<evidence type="ECO:0000313" key="1">
    <source>
        <dbReference type="Proteomes" id="UP000515211"/>
    </source>
</evidence>
<gene>
    <name evidence="2" type="primary">LOC107481717</name>
</gene>
<accession>A0A6P4CVX1</accession>
<dbReference type="Proteomes" id="UP000515211">
    <property type="component" value="Chromosome 1"/>
</dbReference>
<reference evidence="2" key="2">
    <citation type="submission" date="2025-08" db="UniProtKB">
        <authorList>
            <consortium name="RefSeq"/>
        </authorList>
    </citation>
    <scope>IDENTIFICATION</scope>
    <source>
        <tissue evidence="2">Whole plant</tissue>
    </source>
</reference>
<dbReference type="PANTHER" id="PTHR11439:SF470">
    <property type="entry name" value="CYSTEINE-RICH RLK (RECEPTOR-LIKE PROTEIN KINASE) 8"/>
    <property type="match status" value="1"/>
</dbReference>
<reference evidence="1" key="1">
    <citation type="journal article" date="2016" name="Nat. Genet.">
        <title>The genome sequences of Arachis duranensis and Arachis ipaensis, the diploid ancestors of cultivated peanut.</title>
        <authorList>
            <person name="Bertioli D.J."/>
            <person name="Cannon S.B."/>
            <person name="Froenicke L."/>
            <person name="Huang G."/>
            <person name="Farmer A.D."/>
            <person name="Cannon E.K."/>
            <person name="Liu X."/>
            <person name="Gao D."/>
            <person name="Clevenger J."/>
            <person name="Dash S."/>
            <person name="Ren L."/>
            <person name="Moretzsohn M.C."/>
            <person name="Shirasawa K."/>
            <person name="Huang W."/>
            <person name="Vidigal B."/>
            <person name="Abernathy B."/>
            <person name="Chu Y."/>
            <person name="Niederhuth C.E."/>
            <person name="Umale P."/>
            <person name="Araujo A.C."/>
            <person name="Kozik A."/>
            <person name="Kim K.D."/>
            <person name="Burow M.D."/>
            <person name="Varshney R.K."/>
            <person name="Wang X."/>
            <person name="Zhang X."/>
            <person name="Barkley N."/>
            <person name="Guimaraes P.M."/>
            <person name="Isobe S."/>
            <person name="Guo B."/>
            <person name="Liao B."/>
            <person name="Stalker H.T."/>
            <person name="Schmitz R.J."/>
            <person name="Scheffler B.E."/>
            <person name="Leal-Bertioli S.C."/>
            <person name="Xun X."/>
            <person name="Jackson S.A."/>
            <person name="Michelmore R."/>
            <person name="Ozias-Akins P."/>
        </authorList>
    </citation>
    <scope>NUCLEOTIDE SEQUENCE [LARGE SCALE GENOMIC DNA]</scope>
    <source>
        <strain evidence="1">cv. V14167</strain>
    </source>
</reference>
<evidence type="ECO:0000313" key="2">
    <source>
        <dbReference type="RefSeq" id="XP_015957506.1"/>
    </source>
</evidence>
<dbReference type="RefSeq" id="XP_015957506.1">
    <property type="nucleotide sequence ID" value="XM_016102020.1"/>
</dbReference>
<dbReference type="KEGG" id="adu:107481717"/>
<dbReference type="GeneID" id="107481717"/>
<dbReference type="OrthoDB" id="412581at2759"/>
<dbReference type="PANTHER" id="PTHR11439">
    <property type="entry name" value="GAG-POL-RELATED RETROTRANSPOSON"/>
    <property type="match status" value="1"/>
</dbReference>